<sequence length="176" mass="19031">MIRIASIPTFVLALLAPIAALAQGLPAQGLPAPGTATWFGLHFIDTSTEGAINGIRDDQTARIEMTEAYIAEDLTARGYTLTAPPPEAVAAILNPVHSNGADARIAREMGSDYVIAGEVQKVSNLIQSINLHLRDAETGQTLRAGSVEIRGNTDDAFRRGYSYLLRNVIFREERKK</sequence>
<feature type="signal peptide" evidence="1">
    <location>
        <begin position="1"/>
        <end position="22"/>
    </location>
</feature>
<dbReference type="InterPro" id="IPR021698">
    <property type="entry name" value="DUF3280"/>
</dbReference>
<evidence type="ECO:0000313" key="3">
    <source>
        <dbReference type="Proteomes" id="UP001597302"/>
    </source>
</evidence>
<keyword evidence="1" id="KW-0732">Signal</keyword>
<evidence type="ECO:0000256" key="1">
    <source>
        <dbReference type="SAM" id="SignalP"/>
    </source>
</evidence>
<keyword evidence="3" id="KW-1185">Reference proteome</keyword>
<evidence type="ECO:0000313" key="2">
    <source>
        <dbReference type="EMBL" id="MFD1480249.1"/>
    </source>
</evidence>
<protein>
    <submittedName>
        <fullName evidence="2">DUF3280 domain-containing protein</fullName>
    </submittedName>
</protein>
<feature type="chain" id="PRO_5046047344" evidence="1">
    <location>
        <begin position="23"/>
        <end position="176"/>
    </location>
</feature>
<dbReference type="Pfam" id="PF11684">
    <property type="entry name" value="DUF3280"/>
    <property type="match status" value="1"/>
</dbReference>
<reference evidence="3" key="1">
    <citation type="journal article" date="2019" name="Int. J. Syst. Evol. Microbiol.">
        <title>The Global Catalogue of Microorganisms (GCM) 10K type strain sequencing project: providing services to taxonomists for standard genome sequencing and annotation.</title>
        <authorList>
            <consortium name="The Broad Institute Genomics Platform"/>
            <consortium name="The Broad Institute Genome Sequencing Center for Infectious Disease"/>
            <person name="Wu L."/>
            <person name="Ma J."/>
        </authorList>
    </citation>
    <scope>NUCLEOTIDE SEQUENCE [LARGE SCALE GENOMIC DNA]</scope>
    <source>
        <strain evidence="3">CCM 8875</strain>
    </source>
</reference>
<dbReference type="Proteomes" id="UP001597302">
    <property type="component" value="Unassembled WGS sequence"/>
</dbReference>
<name>A0ABW4DR69_9RHOB</name>
<dbReference type="EMBL" id="JBHTOQ010000003">
    <property type="protein sequence ID" value="MFD1480249.1"/>
    <property type="molecule type" value="Genomic_DNA"/>
</dbReference>
<accession>A0ABW4DR69</accession>
<gene>
    <name evidence="2" type="ORF">ACFQ5P_02955</name>
</gene>
<dbReference type="RefSeq" id="WP_131573058.1">
    <property type="nucleotide sequence ID" value="NZ_CBCSAJ010000012.1"/>
</dbReference>
<organism evidence="2 3">
    <name type="scientific">Paracoccus nototheniae</name>
    <dbReference type="NCBI Taxonomy" id="2489002"/>
    <lineage>
        <taxon>Bacteria</taxon>
        <taxon>Pseudomonadati</taxon>
        <taxon>Pseudomonadota</taxon>
        <taxon>Alphaproteobacteria</taxon>
        <taxon>Rhodobacterales</taxon>
        <taxon>Paracoccaceae</taxon>
        <taxon>Paracoccus</taxon>
    </lineage>
</organism>
<proteinExistence type="predicted"/>
<comment type="caution">
    <text evidence="2">The sequence shown here is derived from an EMBL/GenBank/DDBJ whole genome shotgun (WGS) entry which is preliminary data.</text>
</comment>